<accession>A0AAV5DH80</accession>
<proteinExistence type="predicted"/>
<protein>
    <submittedName>
        <fullName evidence="2">Uncharacterized protein</fullName>
    </submittedName>
</protein>
<dbReference type="EMBL" id="BQKI01000017">
    <property type="protein sequence ID" value="GJN09873.1"/>
    <property type="molecule type" value="Genomic_DNA"/>
</dbReference>
<evidence type="ECO:0000313" key="2">
    <source>
        <dbReference type="EMBL" id="GJN09873.1"/>
    </source>
</evidence>
<name>A0AAV5DH80_ELECO</name>
<feature type="region of interest" description="Disordered" evidence="1">
    <location>
        <begin position="1"/>
        <end position="64"/>
    </location>
</feature>
<comment type="caution">
    <text evidence="2">The sequence shown here is derived from an EMBL/GenBank/DDBJ whole genome shotgun (WGS) entry which is preliminary data.</text>
</comment>
<sequence>MPPTLPPFSPLLGVASPSPRRNLPLNQPLPWATMASPSLSHDAGKRRPCGRRPPRGGRRPRDGWRRWATALRHAAGVYLEAGWADPVMGQPDTATGQSDLASRRLCGQAMTGGYPWPGGRIWRRDVAWASSSPPSSLRCLHPSLLCVPASPIPLVGHRCLRLADPAAVG</sequence>
<reference evidence="2" key="2">
    <citation type="submission" date="2021-12" db="EMBL/GenBank/DDBJ databases">
        <title>Resequencing data analysis of finger millet.</title>
        <authorList>
            <person name="Hatakeyama M."/>
            <person name="Aluri S."/>
            <person name="Balachadran M.T."/>
            <person name="Sivarajan S.R."/>
            <person name="Poveda L."/>
            <person name="Shimizu-Inatsugi R."/>
            <person name="Schlapbach R."/>
            <person name="Sreeman S.M."/>
            <person name="Shimizu K.K."/>
        </authorList>
    </citation>
    <scope>NUCLEOTIDE SEQUENCE</scope>
</reference>
<feature type="compositionally biased region" description="Low complexity" evidence="1">
    <location>
        <begin position="17"/>
        <end position="30"/>
    </location>
</feature>
<dbReference type="Proteomes" id="UP001054889">
    <property type="component" value="Unassembled WGS sequence"/>
</dbReference>
<keyword evidence="3" id="KW-1185">Reference proteome</keyword>
<dbReference type="AlphaFoldDB" id="A0AAV5DH80"/>
<feature type="compositionally biased region" description="Basic residues" evidence="1">
    <location>
        <begin position="44"/>
        <end position="58"/>
    </location>
</feature>
<evidence type="ECO:0000256" key="1">
    <source>
        <dbReference type="SAM" id="MobiDB-lite"/>
    </source>
</evidence>
<evidence type="ECO:0000313" key="3">
    <source>
        <dbReference type="Proteomes" id="UP001054889"/>
    </source>
</evidence>
<gene>
    <name evidence="2" type="primary">ga27921</name>
    <name evidence="2" type="ORF">PR202_ga27921</name>
</gene>
<reference evidence="2" key="1">
    <citation type="journal article" date="2018" name="DNA Res.">
        <title>Multiple hybrid de novo genome assembly of finger millet, an orphan allotetraploid crop.</title>
        <authorList>
            <person name="Hatakeyama M."/>
            <person name="Aluri S."/>
            <person name="Balachadran M.T."/>
            <person name="Sivarajan S.R."/>
            <person name="Patrignani A."/>
            <person name="Gruter S."/>
            <person name="Poveda L."/>
            <person name="Shimizu-Inatsugi R."/>
            <person name="Baeten J."/>
            <person name="Francoijs K.J."/>
            <person name="Nataraja K.N."/>
            <person name="Reddy Y.A.N."/>
            <person name="Phadnis S."/>
            <person name="Ravikumar R.L."/>
            <person name="Schlapbach R."/>
            <person name="Sreeman S.M."/>
            <person name="Shimizu K.K."/>
        </authorList>
    </citation>
    <scope>NUCLEOTIDE SEQUENCE</scope>
</reference>
<organism evidence="2 3">
    <name type="scientific">Eleusine coracana subsp. coracana</name>
    <dbReference type="NCBI Taxonomy" id="191504"/>
    <lineage>
        <taxon>Eukaryota</taxon>
        <taxon>Viridiplantae</taxon>
        <taxon>Streptophyta</taxon>
        <taxon>Embryophyta</taxon>
        <taxon>Tracheophyta</taxon>
        <taxon>Spermatophyta</taxon>
        <taxon>Magnoliopsida</taxon>
        <taxon>Liliopsida</taxon>
        <taxon>Poales</taxon>
        <taxon>Poaceae</taxon>
        <taxon>PACMAD clade</taxon>
        <taxon>Chloridoideae</taxon>
        <taxon>Cynodonteae</taxon>
        <taxon>Eleusininae</taxon>
        <taxon>Eleusine</taxon>
    </lineage>
</organism>